<dbReference type="PANTHER" id="PTHR43283">
    <property type="entry name" value="BETA-LACTAMASE-RELATED"/>
    <property type="match status" value="1"/>
</dbReference>
<name>A0ABY9T8C3_BREBE</name>
<feature type="signal peptide" evidence="3">
    <location>
        <begin position="1"/>
        <end position="20"/>
    </location>
</feature>
<feature type="compositionally biased region" description="Basic residues" evidence="2">
    <location>
        <begin position="41"/>
        <end position="50"/>
    </location>
</feature>
<proteinExistence type="predicted"/>
<evidence type="ECO:0000313" key="5">
    <source>
        <dbReference type="EMBL" id="WNC16158.1"/>
    </source>
</evidence>
<dbReference type="Pfam" id="PF20773">
    <property type="entry name" value="InhA-like_MAM"/>
    <property type="match status" value="1"/>
</dbReference>
<evidence type="ECO:0000313" key="6">
    <source>
        <dbReference type="Proteomes" id="UP001256827"/>
    </source>
</evidence>
<dbReference type="Gene3D" id="3.40.710.10">
    <property type="entry name" value="DD-peptidase/beta-lactamase superfamily"/>
    <property type="match status" value="1"/>
</dbReference>
<dbReference type="InterPro" id="IPR012338">
    <property type="entry name" value="Beta-lactam/transpept-like"/>
</dbReference>
<dbReference type="InterPro" id="IPR050789">
    <property type="entry name" value="Diverse_Enzym_Activities"/>
</dbReference>
<evidence type="ECO:0000256" key="1">
    <source>
        <dbReference type="ARBA" id="ARBA00022801"/>
    </source>
</evidence>
<feature type="compositionally biased region" description="Basic and acidic residues" evidence="2">
    <location>
        <begin position="30"/>
        <end position="40"/>
    </location>
</feature>
<reference evidence="5 6" key="1">
    <citation type="submission" date="2023-09" db="EMBL/GenBank/DDBJ databases">
        <title>Complete Genome and Methylome dissection of Bacillus brevis NEB573 original source of BbsI restriction endonuclease.</title>
        <authorList>
            <person name="Fomenkov A."/>
            <person name="Roberts R.D."/>
        </authorList>
    </citation>
    <scope>NUCLEOTIDE SEQUENCE [LARGE SCALE GENOMIC DNA]</scope>
    <source>
        <strain evidence="5 6">NEB573</strain>
    </source>
</reference>
<evidence type="ECO:0000256" key="2">
    <source>
        <dbReference type="SAM" id="MobiDB-lite"/>
    </source>
</evidence>
<dbReference type="EMBL" id="CP134050">
    <property type="protein sequence ID" value="WNC16158.1"/>
    <property type="molecule type" value="Genomic_DNA"/>
</dbReference>
<feature type="chain" id="PRO_5046448645" evidence="3">
    <location>
        <begin position="21"/>
        <end position="569"/>
    </location>
</feature>
<keyword evidence="3" id="KW-0732">Signal</keyword>
<evidence type="ECO:0000259" key="4">
    <source>
        <dbReference type="Pfam" id="PF00144"/>
    </source>
</evidence>
<sequence>MKKRAAIVGLCVSLAWGAMAFPAIAAKRGDGEAPAIEKKEKKTKPVKHPLSHPWDKPGQSSGKLHPGKPSAAGMSAAPLEEIDSLIESSIDQGVMPGAVVLVARRGVIVKEQAYGFSAKYADDEKTPLDQPVRMKTDTIFDLASVSKLFTSTAVMQLYEKGRFDLDDPVADYLPEFAENGKEKVTIRQLLTHTSGFEPFIPLYTMGSSREERMEIVLRHPLVNRPGTEYVYSDLNLITLGALVEKLTGQRLDEYVRKHITEPLGMSDTMYNPNERLKKRIAATEYQPWTDRELVWGEVHDENAWSLDGVAGHAGVFSSARDLAVFAQMMLNGGKYGGKRILSEESIKLMTENQIPEFPGDDHGLGWELNQGWYMDALSDSKTLGHTGYTGTSIVVSPNNETICIVLTNRVHPTRNTVSTNPVRRGVARLAALAIPVEIPWKDGAWFAGVGDEQQNTLTAEVDLADGGTITYDTWYRLENESDFGYVEASADGENWTEVGPAATGESDWESISWELPSGTKEIRFRYATDKTVNGRGWFVHAPKVTDEAGDEVDVEWMADGWSQETNKRR</sequence>
<feature type="region of interest" description="Disordered" evidence="2">
    <location>
        <begin position="30"/>
        <end position="74"/>
    </location>
</feature>
<dbReference type="GO" id="GO:0016787">
    <property type="term" value="F:hydrolase activity"/>
    <property type="evidence" value="ECO:0007669"/>
    <property type="project" value="UniProtKB-KW"/>
</dbReference>
<dbReference type="Pfam" id="PF00144">
    <property type="entry name" value="Beta-lactamase"/>
    <property type="match status" value="1"/>
</dbReference>
<accession>A0ABY9T8C3</accession>
<evidence type="ECO:0000256" key="3">
    <source>
        <dbReference type="SAM" id="SignalP"/>
    </source>
</evidence>
<dbReference type="InterPro" id="IPR001466">
    <property type="entry name" value="Beta-lactam-related"/>
</dbReference>
<dbReference type="PANTHER" id="PTHR43283:SF11">
    <property type="entry name" value="BETA-LACTAMASE-RELATED DOMAIN-CONTAINING PROTEIN"/>
    <property type="match status" value="1"/>
</dbReference>
<keyword evidence="6" id="KW-1185">Reference proteome</keyword>
<organism evidence="5 6">
    <name type="scientific">Brevibacillus brevis</name>
    <name type="common">Bacillus brevis</name>
    <dbReference type="NCBI Taxonomy" id="1393"/>
    <lineage>
        <taxon>Bacteria</taxon>
        <taxon>Bacillati</taxon>
        <taxon>Bacillota</taxon>
        <taxon>Bacilli</taxon>
        <taxon>Bacillales</taxon>
        <taxon>Paenibacillaceae</taxon>
        <taxon>Brevibacillus</taxon>
    </lineage>
</organism>
<dbReference type="SUPFAM" id="SSF56601">
    <property type="entry name" value="beta-lactamase/transpeptidase-like"/>
    <property type="match status" value="1"/>
</dbReference>
<dbReference type="Proteomes" id="UP001256827">
    <property type="component" value="Chromosome"/>
</dbReference>
<protein>
    <submittedName>
        <fullName evidence="5">Serine hydrolase</fullName>
    </submittedName>
</protein>
<feature type="domain" description="Beta-lactamase-related" evidence="4">
    <location>
        <begin position="82"/>
        <end position="424"/>
    </location>
</feature>
<dbReference type="RefSeq" id="WP_310770582.1">
    <property type="nucleotide sequence ID" value="NZ_CP134050.1"/>
</dbReference>
<gene>
    <name evidence="5" type="ORF">RGB73_07515</name>
</gene>
<keyword evidence="1 5" id="KW-0378">Hydrolase</keyword>